<dbReference type="GO" id="GO:0000978">
    <property type="term" value="F:RNA polymerase II cis-regulatory region sequence-specific DNA binding"/>
    <property type="evidence" value="ECO:0007669"/>
    <property type="project" value="TreeGrafter"/>
</dbReference>
<organism evidence="9 10">
    <name type="scientific">Chytriomyces confervae</name>
    <dbReference type="NCBI Taxonomy" id="246404"/>
    <lineage>
        <taxon>Eukaryota</taxon>
        <taxon>Fungi</taxon>
        <taxon>Fungi incertae sedis</taxon>
        <taxon>Chytridiomycota</taxon>
        <taxon>Chytridiomycota incertae sedis</taxon>
        <taxon>Chytridiomycetes</taxon>
        <taxon>Chytridiales</taxon>
        <taxon>Chytriomycetaceae</taxon>
        <taxon>Chytriomyces</taxon>
    </lineage>
</organism>
<dbReference type="STRING" id="246404.A0A507DJE3"/>
<keyword evidence="3 6" id="KW-0863">Zinc-finger</keyword>
<evidence type="ECO:0000256" key="7">
    <source>
        <dbReference type="SAM" id="MobiDB-lite"/>
    </source>
</evidence>
<evidence type="ECO:0000256" key="5">
    <source>
        <dbReference type="ARBA" id="ARBA00023242"/>
    </source>
</evidence>
<dbReference type="AlphaFoldDB" id="A0A507DJE3"/>
<evidence type="ECO:0000256" key="4">
    <source>
        <dbReference type="ARBA" id="ARBA00022833"/>
    </source>
</evidence>
<dbReference type="InterPro" id="IPR013088">
    <property type="entry name" value="Znf_NHR/GATA"/>
</dbReference>
<keyword evidence="2" id="KW-0479">Metal-binding</keyword>
<feature type="domain" description="GATA-type" evidence="8">
    <location>
        <begin position="99"/>
        <end position="153"/>
    </location>
</feature>
<dbReference type="InterPro" id="IPR039355">
    <property type="entry name" value="Transcription_factor_GATA"/>
</dbReference>
<evidence type="ECO:0000256" key="6">
    <source>
        <dbReference type="PROSITE-ProRule" id="PRU00094"/>
    </source>
</evidence>
<feature type="region of interest" description="Disordered" evidence="7">
    <location>
        <begin position="1"/>
        <end position="96"/>
    </location>
</feature>
<dbReference type="CDD" id="cd00202">
    <property type="entry name" value="ZnF_GATA"/>
    <property type="match status" value="1"/>
</dbReference>
<comment type="caution">
    <text evidence="9">The sequence shown here is derived from an EMBL/GenBank/DDBJ whole genome shotgun (WGS) entry which is preliminary data.</text>
</comment>
<dbReference type="Proteomes" id="UP000320333">
    <property type="component" value="Unassembled WGS sequence"/>
</dbReference>
<evidence type="ECO:0000313" key="9">
    <source>
        <dbReference type="EMBL" id="TPX51327.1"/>
    </source>
</evidence>
<sequence length="297" mass="30418">MNAQKPDTTTTSSNTTLQQHSHSIETKPNTNDPQFTKQDTATHIQPLLKHPAPIHTATSTTTTTSKTIHTNTPTATTSTPPNPNPTTSTTKKSRRKKKETEIYKCINCAITETSLWRRDDDGNPICNPCGLYFRLHNKPRRVVVDVPTVIRRRKRLSSIGSGSSGGAGAAAGVVGVVDVAVKQMVVGDEVGGEENVVGVHAVAGIASGVGGDGNASGVGGDGIAGVGGDGITGAAGIGIAGVGGVGLDKDTDDDDDGGLGSTHGEHLRKASIDCSGEDICALLVLANVANAVQASQE</sequence>
<feature type="compositionally biased region" description="Low complexity" evidence="7">
    <location>
        <begin position="8"/>
        <end position="21"/>
    </location>
</feature>
<dbReference type="Pfam" id="PF00320">
    <property type="entry name" value="GATA"/>
    <property type="match status" value="1"/>
</dbReference>
<keyword evidence="4" id="KW-0862">Zinc</keyword>
<proteinExistence type="predicted"/>
<keyword evidence="5" id="KW-0539">Nucleus</keyword>
<protein>
    <recommendedName>
        <fullName evidence="8">GATA-type domain-containing protein</fullName>
    </recommendedName>
</protein>
<dbReference type="GO" id="GO:0000122">
    <property type="term" value="P:negative regulation of transcription by RNA polymerase II"/>
    <property type="evidence" value="ECO:0007669"/>
    <property type="project" value="TreeGrafter"/>
</dbReference>
<comment type="subcellular location">
    <subcellularLocation>
        <location evidence="1">Nucleus</location>
    </subcellularLocation>
</comment>
<accession>A0A507DJE3</accession>
<dbReference type="PANTHER" id="PTHR10071">
    <property type="entry name" value="TRANSCRIPTION FACTOR GATA FAMILY MEMBER"/>
    <property type="match status" value="1"/>
</dbReference>
<dbReference type="InterPro" id="IPR000679">
    <property type="entry name" value="Znf_GATA"/>
</dbReference>
<dbReference type="SUPFAM" id="SSF57716">
    <property type="entry name" value="Glucocorticoid receptor-like (DNA-binding domain)"/>
    <property type="match status" value="1"/>
</dbReference>
<feature type="compositionally biased region" description="Low complexity" evidence="7">
    <location>
        <begin position="53"/>
        <end position="90"/>
    </location>
</feature>
<name>A0A507DJE3_9FUNG</name>
<dbReference type="OrthoDB" id="5597699at2759"/>
<evidence type="ECO:0000256" key="2">
    <source>
        <dbReference type="ARBA" id="ARBA00022723"/>
    </source>
</evidence>
<dbReference type="PANTHER" id="PTHR10071:SF281">
    <property type="entry name" value="BOX A-BINDING FACTOR-RELATED"/>
    <property type="match status" value="1"/>
</dbReference>
<dbReference type="PRINTS" id="PR00619">
    <property type="entry name" value="GATAZNFINGER"/>
</dbReference>
<dbReference type="SMART" id="SM00401">
    <property type="entry name" value="ZnF_GATA"/>
    <property type="match status" value="1"/>
</dbReference>
<evidence type="ECO:0000256" key="1">
    <source>
        <dbReference type="ARBA" id="ARBA00004123"/>
    </source>
</evidence>
<dbReference type="PROSITE" id="PS50114">
    <property type="entry name" value="GATA_ZN_FINGER_2"/>
    <property type="match status" value="1"/>
</dbReference>
<dbReference type="GO" id="GO:0000981">
    <property type="term" value="F:DNA-binding transcription factor activity, RNA polymerase II-specific"/>
    <property type="evidence" value="ECO:0007669"/>
    <property type="project" value="TreeGrafter"/>
</dbReference>
<evidence type="ECO:0000313" key="10">
    <source>
        <dbReference type="Proteomes" id="UP000320333"/>
    </source>
</evidence>
<dbReference type="GO" id="GO:0045944">
    <property type="term" value="P:positive regulation of transcription by RNA polymerase II"/>
    <property type="evidence" value="ECO:0007669"/>
    <property type="project" value="TreeGrafter"/>
</dbReference>
<evidence type="ECO:0000256" key="3">
    <source>
        <dbReference type="ARBA" id="ARBA00022771"/>
    </source>
</evidence>
<dbReference type="EMBL" id="QEAP01001127">
    <property type="protein sequence ID" value="TPX51327.1"/>
    <property type="molecule type" value="Genomic_DNA"/>
</dbReference>
<evidence type="ECO:0000259" key="8">
    <source>
        <dbReference type="PROSITE" id="PS50114"/>
    </source>
</evidence>
<feature type="compositionally biased region" description="Polar residues" evidence="7">
    <location>
        <begin position="26"/>
        <end position="43"/>
    </location>
</feature>
<reference evidence="9 10" key="1">
    <citation type="journal article" date="2019" name="Sci. Rep.">
        <title>Comparative genomics of chytrid fungi reveal insights into the obligate biotrophic and pathogenic lifestyle of Synchytrium endobioticum.</title>
        <authorList>
            <person name="van de Vossenberg B.T.L.H."/>
            <person name="Warris S."/>
            <person name="Nguyen H.D.T."/>
            <person name="van Gent-Pelzer M.P.E."/>
            <person name="Joly D.L."/>
            <person name="van de Geest H.C."/>
            <person name="Bonants P.J.M."/>
            <person name="Smith D.S."/>
            <person name="Levesque C.A."/>
            <person name="van der Lee T.A.J."/>
        </authorList>
    </citation>
    <scope>NUCLEOTIDE SEQUENCE [LARGE SCALE GENOMIC DNA]</scope>
    <source>
        <strain evidence="9 10">CBS 675.73</strain>
    </source>
</reference>
<dbReference type="GO" id="GO:0005634">
    <property type="term" value="C:nucleus"/>
    <property type="evidence" value="ECO:0007669"/>
    <property type="project" value="UniProtKB-SubCell"/>
</dbReference>
<dbReference type="GO" id="GO:0008270">
    <property type="term" value="F:zinc ion binding"/>
    <property type="evidence" value="ECO:0007669"/>
    <property type="project" value="UniProtKB-KW"/>
</dbReference>
<keyword evidence="10" id="KW-1185">Reference proteome</keyword>
<dbReference type="Gene3D" id="3.30.50.10">
    <property type="entry name" value="Erythroid Transcription Factor GATA-1, subunit A"/>
    <property type="match status" value="1"/>
</dbReference>
<gene>
    <name evidence="9" type="ORF">CcCBS67573_g10032</name>
</gene>